<organism evidence="1 2">
    <name type="scientific">Porphyromonas macacae</name>
    <dbReference type="NCBI Taxonomy" id="28115"/>
    <lineage>
        <taxon>Bacteria</taxon>
        <taxon>Pseudomonadati</taxon>
        <taxon>Bacteroidota</taxon>
        <taxon>Bacteroidia</taxon>
        <taxon>Bacteroidales</taxon>
        <taxon>Porphyromonadaceae</taxon>
        <taxon>Porphyromonas</taxon>
    </lineage>
</organism>
<protein>
    <submittedName>
        <fullName evidence="1">Uncharacterized protein</fullName>
    </submittedName>
</protein>
<evidence type="ECO:0000313" key="2">
    <source>
        <dbReference type="Proteomes" id="UP000030103"/>
    </source>
</evidence>
<sequence length="274" mass="32595">MGWDVIQIGLRHNLPVDDPMATAKEIATRMKQNIQLVAREFYTPDSKKNFTKHCYAIELGTFNVNESDKSLRLTVLNCQINQQQDQIAVEDFKNIQFVDKCAGFLVNDWERPLVLYELDYNDEGDYMQFFRECINLDICVIERWWTWITKIHEKNLEDNWLSNYRKRIYDRAKMFGCNEVIICSDQGPTWLICDHLDKSADELVAYTKSRRYIDEVTWDYEKDKEDWINHGKQIQFSEYFSGTSEELLLSEDDFVEVVFDDFKDLESFDDANEE</sequence>
<dbReference type="AlphaFoldDB" id="A0A0A2E0Y6"/>
<dbReference type="OrthoDB" id="1099037at2"/>
<proteinExistence type="predicted"/>
<gene>
    <name evidence="1" type="ORF">HQ47_09625</name>
</gene>
<dbReference type="Proteomes" id="UP000030103">
    <property type="component" value="Unassembled WGS sequence"/>
</dbReference>
<dbReference type="EMBL" id="JRFA01000028">
    <property type="protein sequence ID" value="KGN72481.1"/>
    <property type="molecule type" value="Genomic_DNA"/>
</dbReference>
<dbReference type="RefSeq" id="WP_036875074.1">
    <property type="nucleotide sequence ID" value="NZ_JRFA01000028.1"/>
</dbReference>
<comment type="caution">
    <text evidence="1">The sequence shown here is derived from an EMBL/GenBank/DDBJ whole genome shotgun (WGS) entry which is preliminary data.</text>
</comment>
<keyword evidence="2" id="KW-1185">Reference proteome</keyword>
<name>A0A0A2E0Y6_9PORP</name>
<accession>A0A0A2E0Y6</accession>
<reference evidence="1 2" key="1">
    <citation type="submission" date="2014-09" db="EMBL/GenBank/DDBJ databases">
        <title>Draft Genome Sequence of Porphyromonas macacae COT-192_OH2859.</title>
        <authorList>
            <person name="Wallis C."/>
            <person name="Deusch O."/>
            <person name="O'Flynn C."/>
            <person name="Davis I."/>
            <person name="Horsfall A."/>
            <person name="Kirkwood N."/>
            <person name="Harris S."/>
            <person name="Eisen J.A."/>
            <person name="Coil D.A."/>
            <person name="Darling A.E."/>
            <person name="Jospin G."/>
            <person name="Alexiev A."/>
        </authorList>
    </citation>
    <scope>NUCLEOTIDE SEQUENCE [LARGE SCALE GENOMIC DNA]</scope>
    <source>
        <strain evidence="2">COT-192 OH2859</strain>
    </source>
</reference>
<evidence type="ECO:0000313" key="1">
    <source>
        <dbReference type="EMBL" id="KGN72481.1"/>
    </source>
</evidence>